<gene>
    <name evidence="9" type="ORF">E3T51_00580</name>
</gene>
<feature type="transmembrane region" description="Helical" evidence="7">
    <location>
        <begin position="266"/>
        <end position="286"/>
    </location>
</feature>
<dbReference type="PROSITE" id="PS50850">
    <property type="entry name" value="MFS"/>
    <property type="match status" value="1"/>
</dbReference>
<feature type="domain" description="Major facilitator superfamily (MFS) profile" evidence="8">
    <location>
        <begin position="111"/>
        <end position="489"/>
    </location>
</feature>
<dbReference type="InterPro" id="IPR050171">
    <property type="entry name" value="MFS_Transporters"/>
</dbReference>
<dbReference type="Proteomes" id="UP000297626">
    <property type="component" value="Unassembled WGS sequence"/>
</dbReference>
<keyword evidence="4 7" id="KW-0812">Transmembrane</keyword>
<reference evidence="9 10" key="1">
    <citation type="submission" date="2019-03" db="EMBL/GenBank/DDBJ databases">
        <title>Genomics of glacier-inhabiting Cryobacterium strains.</title>
        <authorList>
            <person name="Liu Q."/>
            <person name="Xin Y.-H."/>
        </authorList>
    </citation>
    <scope>NUCLEOTIDE SEQUENCE [LARGE SCALE GENOMIC DNA]</scope>
    <source>
        <strain evidence="9 10">Sr54</strain>
    </source>
</reference>
<keyword evidence="6 7" id="KW-0472">Membrane</keyword>
<keyword evidence="5 7" id="KW-1133">Transmembrane helix</keyword>
<accession>A0A4R9BV35</accession>
<evidence type="ECO:0000256" key="5">
    <source>
        <dbReference type="ARBA" id="ARBA00022989"/>
    </source>
</evidence>
<dbReference type="AlphaFoldDB" id="A0A4R9BV35"/>
<dbReference type="EMBL" id="SOHN01000003">
    <property type="protein sequence ID" value="TFD91244.1"/>
    <property type="molecule type" value="Genomic_DNA"/>
</dbReference>
<protein>
    <submittedName>
        <fullName evidence="9">MFS transporter</fullName>
    </submittedName>
</protein>
<dbReference type="SUPFAM" id="SSF103473">
    <property type="entry name" value="MFS general substrate transporter"/>
    <property type="match status" value="1"/>
</dbReference>
<dbReference type="GO" id="GO:0005886">
    <property type="term" value="C:plasma membrane"/>
    <property type="evidence" value="ECO:0007669"/>
    <property type="project" value="UniProtKB-SubCell"/>
</dbReference>
<dbReference type="GO" id="GO:0022857">
    <property type="term" value="F:transmembrane transporter activity"/>
    <property type="evidence" value="ECO:0007669"/>
    <property type="project" value="InterPro"/>
</dbReference>
<sequence>MLLDQVASYGSVRSTKSPASLIRLFCPAHRARAAHGSFIGCPDLAGHVARTMLSSGLRWKHVARCGARRRGRFSEWHPAAQSSGDEHPFSQRQYAGARAQVMLRRQSGTRAVVLAMGSTITGGLPVFLLGALFVQIQGDVPASQWVLGAAVASYWAAAAMMSVLAGRVVSWLGIRSTTLFGVAVGALSLIGGAFLVPSWAWLLVWAAVGGVCNGISHPAANQLINLRVRRGMLATAFGIKQSAIPFAAFLAGLAVPALALTLGWHWGFGLAGLFALAVGGLFWWSVPRGELARPRLGGSHVPLTPTLMKYLLLMASVTTLSAAATGAVTAYAVITGIERGLPVAGAGILLSVAGLLSVVVRVVVGRIADRANSTFALATVAAMMFIGGAGVLLMAVDTQWTFVAGMLLALGVGWGWPGLTHFVVSRVAGPATPSATGVVQIGTYVGSGAGPLAFGLLYAALPQTTLWIIVGAVQIVAGYIAFVLARKTPPAVPVS</sequence>
<feature type="transmembrane region" description="Helical" evidence="7">
    <location>
        <begin position="111"/>
        <end position="133"/>
    </location>
</feature>
<feature type="transmembrane region" description="Helical" evidence="7">
    <location>
        <begin position="307"/>
        <end position="334"/>
    </location>
</feature>
<evidence type="ECO:0000256" key="1">
    <source>
        <dbReference type="ARBA" id="ARBA00004651"/>
    </source>
</evidence>
<feature type="transmembrane region" description="Helical" evidence="7">
    <location>
        <begin position="375"/>
        <end position="396"/>
    </location>
</feature>
<feature type="transmembrane region" description="Helical" evidence="7">
    <location>
        <begin position="242"/>
        <end position="260"/>
    </location>
</feature>
<proteinExistence type="predicted"/>
<dbReference type="InterPro" id="IPR011701">
    <property type="entry name" value="MFS"/>
</dbReference>
<feature type="transmembrane region" description="Helical" evidence="7">
    <location>
        <begin position="402"/>
        <end position="424"/>
    </location>
</feature>
<evidence type="ECO:0000256" key="2">
    <source>
        <dbReference type="ARBA" id="ARBA00022448"/>
    </source>
</evidence>
<evidence type="ECO:0000256" key="6">
    <source>
        <dbReference type="ARBA" id="ARBA00023136"/>
    </source>
</evidence>
<evidence type="ECO:0000256" key="3">
    <source>
        <dbReference type="ARBA" id="ARBA00022475"/>
    </source>
</evidence>
<dbReference type="PANTHER" id="PTHR23517">
    <property type="entry name" value="RESISTANCE PROTEIN MDTM, PUTATIVE-RELATED-RELATED"/>
    <property type="match status" value="1"/>
</dbReference>
<dbReference type="InterPro" id="IPR036259">
    <property type="entry name" value="MFS_trans_sf"/>
</dbReference>
<keyword evidence="3" id="KW-1003">Cell membrane</keyword>
<dbReference type="Gene3D" id="1.20.1250.20">
    <property type="entry name" value="MFS general substrate transporter like domains"/>
    <property type="match status" value="2"/>
</dbReference>
<dbReference type="InterPro" id="IPR020846">
    <property type="entry name" value="MFS_dom"/>
</dbReference>
<evidence type="ECO:0000256" key="4">
    <source>
        <dbReference type="ARBA" id="ARBA00022692"/>
    </source>
</evidence>
<evidence type="ECO:0000313" key="9">
    <source>
        <dbReference type="EMBL" id="TFD91244.1"/>
    </source>
</evidence>
<evidence type="ECO:0000313" key="10">
    <source>
        <dbReference type="Proteomes" id="UP000297626"/>
    </source>
</evidence>
<organism evidence="9 10">
    <name type="scientific">Cryobacterium serini</name>
    <dbReference type="NCBI Taxonomy" id="1259201"/>
    <lineage>
        <taxon>Bacteria</taxon>
        <taxon>Bacillati</taxon>
        <taxon>Actinomycetota</taxon>
        <taxon>Actinomycetes</taxon>
        <taxon>Micrococcales</taxon>
        <taxon>Microbacteriaceae</taxon>
        <taxon>Cryobacterium</taxon>
    </lineage>
</organism>
<evidence type="ECO:0000256" key="7">
    <source>
        <dbReference type="SAM" id="Phobius"/>
    </source>
</evidence>
<evidence type="ECO:0000259" key="8">
    <source>
        <dbReference type="PROSITE" id="PS50850"/>
    </source>
</evidence>
<feature type="transmembrane region" description="Helical" evidence="7">
    <location>
        <begin position="436"/>
        <end position="460"/>
    </location>
</feature>
<keyword evidence="10" id="KW-1185">Reference proteome</keyword>
<comment type="caution">
    <text evidence="9">The sequence shown here is derived from an EMBL/GenBank/DDBJ whole genome shotgun (WGS) entry which is preliminary data.</text>
</comment>
<comment type="subcellular location">
    <subcellularLocation>
        <location evidence="1">Cell membrane</location>
        <topology evidence="1">Multi-pass membrane protein</topology>
    </subcellularLocation>
</comment>
<keyword evidence="2" id="KW-0813">Transport</keyword>
<feature type="transmembrane region" description="Helical" evidence="7">
    <location>
        <begin position="145"/>
        <end position="165"/>
    </location>
</feature>
<feature type="transmembrane region" description="Helical" evidence="7">
    <location>
        <begin position="466"/>
        <end position="485"/>
    </location>
</feature>
<name>A0A4R9BV35_9MICO</name>
<feature type="transmembrane region" description="Helical" evidence="7">
    <location>
        <begin position="177"/>
        <end position="196"/>
    </location>
</feature>
<feature type="transmembrane region" description="Helical" evidence="7">
    <location>
        <begin position="340"/>
        <end position="363"/>
    </location>
</feature>
<dbReference type="Pfam" id="PF07690">
    <property type="entry name" value="MFS_1"/>
    <property type="match status" value="1"/>
</dbReference>